<keyword evidence="2 4" id="KW-0689">Ribosomal protein</keyword>
<accession>A0AAP0K3L6</accession>
<dbReference type="GO" id="GO:1990904">
    <property type="term" value="C:ribonucleoprotein complex"/>
    <property type="evidence" value="ECO:0007669"/>
    <property type="project" value="UniProtKB-KW"/>
</dbReference>
<name>A0AAP0K3L6_9MAGN</name>
<evidence type="ECO:0000256" key="1">
    <source>
        <dbReference type="ARBA" id="ARBA00005824"/>
    </source>
</evidence>
<protein>
    <recommendedName>
        <fullName evidence="4">40S ribosomal protein S12</fullName>
    </recommendedName>
</protein>
<proteinExistence type="inferred from homology"/>
<dbReference type="PANTHER" id="PTHR11843">
    <property type="entry name" value="40S RIBOSOMAL PROTEIN S12"/>
    <property type="match status" value="1"/>
</dbReference>
<gene>
    <name evidence="6" type="ORF">Sjap_005190</name>
</gene>
<comment type="similarity">
    <text evidence="1 4">Belongs to the eukaryotic ribosomal protein eS12 family.</text>
</comment>
<sequence length="233" mass="25945">MVVKTCLSGKPYRSSPSLEARVLKNRRCWRALLREISNLVDLGRKGGMVLHKGEIAKMRIGEGKTLVAILSAYLNRVIEKHAEQLCILAEDCDQADYAKLVKALCADNNVNLITVPSAKTLGEWAGLCKIDFEGKARKVVGCSCIIVKEYGEESEDLHIVQEYVKSPWVTIPLVVFGLKHFSLSTFSKSTSACRDEDYAWGLRQIAKASVVVTQILDWKLHAFDVLSEFDGNN</sequence>
<dbReference type="SUPFAM" id="SSF55315">
    <property type="entry name" value="L30e-like"/>
    <property type="match status" value="1"/>
</dbReference>
<organism evidence="6 7">
    <name type="scientific">Stephania japonica</name>
    <dbReference type="NCBI Taxonomy" id="461633"/>
    <lineage>
        <taxon>Eukaryota</taxon>
        <taxon>Viridiplantae</taxon>
        <taxon>Streptophyta</taxon>
        <taxon>Embryophyta</taxon>
        <taxon>Tracheophyta</taxon>
        <taxon>Spermatophyta</taxon>
        <taxon>Magnoliopsida</taxon>
        <taxon>Ranunculales</taxon>
        <taxon>Menispermaceae</taxon>
        <taxon>Menispermoideae</taxon>
        <taxon>Cissampelideae</taxon>
        <taxon>Stephania</taxon>
    </lineage>
</organism>
<feature type="domain" description="Ribosomal protein eL8/eL30/eS12/Gadd45" evidence="5">
    <location>
        <begin position="77"/>
        <end position="146"/>
    </location>
</feature>
<keyword evidence="3 4" id="KW-0687">Ribonucleoprotein</keyword>
<dbReference type="InterPro" id="IPR029064">
    <property type="entry name" value="Ribosomal_eL30-like_sf"/>
</dbReference>
<dbReference type="GO" id="GO:0016020">
    <property type="term" value="C:membrane"/>
    <property type="evidence" value="ECO:0007669"/>
    <property type="project" value="InterPro"/>
</dbReference>
<keyword evidence="7" id="KW-1185">Reference proteome</keyword>
<dbReference type="Pfam" id="PF01248">
    <property type="entry name" value="Ribosomal_L7Ae"/>
    <property type="match status" value="1"/>
</dbReference>
<dbReference type="GO" id="GO:0005524">
    <property type="term" value="F:ATP binding"/>
    <property type="evidence" value="ECO:0007669"/>
    <property type="project" value="InterPro"/>
</dbReference>
<evidence type="ECO:0000256" key="2">
    <source>
        <dbReference type="ARBA" id="ARBA00022980"/>
    </source>
</evidence>
<dbReference type="Gene3D" id="3.30.1330.30">
    <property type="match status" value="1"/>
</dbReference>
<dbReference type="GO" id="GO:0003735">
    <property type="term" value="F:structural constituent of ribosome"/>
    <property type="evidence" value="ECO:0007669"/>
    <property type="project" value="InterPro"/>
</dbReference>
<dbReference type="InterPro" id="IPR000530">
    <property type="entry name" value="Ribosomal_eS12"/>
</dbReference>
<evidence type="ECO:0000259" key="5">
    <source>
        <dbReference type="Pfam" id="PF01248"/>
    </source>
</evidence>
<evidence type="ECO:0000256" key="4">
    <source>
        <dbReference type="RuleBase" id="RU000670"/>
    </source>
</evidence>
<evidence type="ECO:0000313" key="6">
    <source>
        <dbReference type="EMBL" id="KAK9145287.1"/>
    </source>
</evidence>
<comment type="caution">
    <text evidence="6">The sequence shown here is derived from an EMBL/GenBank/DDBJ whole genome shotgun (WGS) entry which is preliminary data.</text>
</comment>
<dbReference type="GO" id="GO:0005840">
    <property type="term" value="C:ribosome"/>
    <property type="evidence" value="ECO:0007669"/>
    <property type="project" value="UniProtKB-KW"/>
</dbReference>
<dbReference type="EMBL" id="JBBNAE010000002">
    <property type="protein sequence ID" value="KAK9145287.1"/>
    <property type="molecule type" value="Genomic_DNA"/>
</dbReference>
<dbReference type="InterPro" id="IPR004038">
    <property type="entry name" value="Ribosomal_eL8/eL30/eS12/Gad45"/>
</dbReference>
<evidence type="ECO:0000256" key="3">
    <source>
        <dbReference type="ARBA" id="ARBA00023274"/>
    </source>
</evidence>
<dbReference type="GO" id="GO:0017038">
    <property type="term" value="P:protein import"/>
    <property type="evidence" value="ECO:0007669"/>
    <property type="project" value="InterPro"/>
</dbReference>
<reference evidence="6 7" key="1">
    <citation type="submission" date="2024-01" db="EMBL/GenBank/DDBJ databases">
        <title>Genome assemblies of Stephania.</title>
        <authorList>
            <person name="Yang L."/>
        </authorList>
    </citation>
    <scope>NUCLEOTIDE SEQUENCE [LARGE SCALE GENOMIC DNA]</scope>
    <source>
        <strain evidence="6">QJT</strain>
        <tissue evidence="6">Leaf</tissue>
    </source>
</reference>
<dbReference type="PRINTS" id="PR00972">
    <property type="entry name" value="RIBSOMALS12E"/>
</dbReference>
<dbReference type="Proteomes" id="UP001417504">
    <property type="component" value="Unassembled WGS sequence"/>
</dbReference>
<dbReference type="AlphaFoldDB" id="A0AAP0K3L6"/>
<dbReference type="GO" id="GO:0006412">
    <property type="term" value="P:translation"/>
    <property type="evidence" value="ECO:0007669"/>
    <property type="project" value="InterPro"/>
</dbReference>
<evidence type="ECO:0000313" key="7">
    <source>
        <dbReference type="Proteomes" id="UP001417504"/>
    </source>
</evidence>